<dbReference type="Gene3D" id="3.40.50.300">
    <property type="entry name" value="P-loop containing nucleotide triphosphate hydrolases"/>
    <property type="match status" value="1"/>
</dbReference>
<dbReference type="InterPro" id="IPR027417">
    <property type="entry name" value="P-loop_NTPase"/>
</dbReference>
<keyword evidence="1" id="KW-0547">Nucleotide-binding</keyword>
<dbReference type="Proteomes" id="UP000033874">
    <property type="component" value="Unassembled WGS sequence"/>
</dbReference>
<dbReference type="GO" id="GO:0016887">
    <property type="term" value="F:ATP hydrolysis activity"/>
    <property type="evidence" value="ECO:0007669"/>
    <property type="project" value="InterPro"/>
</dbReference>
<dbReference type="InterPro" id="IPR050334">
    <property type="entry name" value="Molybdenum_import_ModC"/>
</dbReference>
<gene>
    <name evidence="4" type="ORF">YP76_00020</name>
</gene>
<dbReference type="PATRIC" id="fig|56193.3.peg.5"/>
<evidence type="ECO:0000259" key="3">
    <source>
        <dbReference type="PROSITE" id="PS50893"/>
    </source>
</evidence>
<dbReference type="PROSITE" id="PS00211">
    <property type="entry name" value="ABC_TRANSPORTER_1"/>
    <property type="match status" value="1"/>
</dbReference>
<name>A0A0M3AX17_9SPHN</name>
<dbReference type="SUPFAM" id="SSF52540">
    <property type="entry name" value="P-loop containing nucleoside triphosphate hydrolases"/>
    <property type="match status" value="1"/>
</dbReference>
<dbReference type="PROSITE" id="PS50893">
    <property type="entry name" value="ABC_TRANSPORTER_2"/>
    <property type="match status" value="1"/>
</dbReference>
<comment type="caution">
    <text evidence="4">The sequence shown here is derived from an EMBL/GenBank/DDBJ whole genome shotgun (WGS) entry which is preliminary data.</text>
</comment>
<evidence type="ECO:0000313" key="5">
    <source>
        <dbReference type="Proteomes" id="UP000033874"/>
    </source>
</evidence>
<protein>
    <submittedName>
        <fullName evidence="4">Molybdenum ABC transporter ATP-binding protein</fullName>
    </submittedName>
</protein>
<dbReference type="STRING" id="56193.YP76_00020"/>
<evidence type="ECO:0000256" key="1">
    <source>
        <dbReference type="ARBA" id="ARBA00022741"/>
    </source>
</evidence>
<reference evidence="4 5" key="1">
    <citation type="submission" date="2015-04" db="EMBL/GenBank/DDBJ databases">
        <title>Genome sequence of aromatic hydrocarbons-degrading Sphingobium chungbukense DJ77.</title>
        <authorList>
            <person name="Kim Y.-C."/>
            <person name="Chae J.-C."/>
        </authorList>
    </citation>
    <scope>NUCLEOTIDE SEQUENCE [LARGE SCALE GENOMIC DNA]</scope>
    <source>
        <strain evidence="4 5">DJ77</strain>
    </source>
</reference>
<organism evidence="4 5">
    <name type="scientific">Sphingobium chungbukense</name>
    <dbReference type="NCBI Taxonomy" id="56193"/>
    <lineage>
        <taxon>Bacteria</taxon>
        <taxon>Pseudomonadati</taxon>
        <taxon>Pseudomonadota</taxon>
        <taxon>Alphaproteobacteria</taxon>
        <taxon>Sphingomonadales</taxon>
        <taxon>Sphingomonadaceae</taxon>
        <taxon>Sphingobium</taxon>
    </lineage>
</organism>
<dbReference type="PANTHER" id="PTHR43514:SF4">
    <property type="entry name" value="ABC TRANSPORTER I FAMILY MEMBER 10"/>
    <property type="match status" value="1"/>
</dbReference>
<feature type="domain" description="ABC transporter" evidence="3">
    <location>
        <begin position="2"/>
        <end position="202"/>
    </location>
</feature>
<dbReference type="Pfam" id="PF00005">
    <property type="entry name" value="ABC_tran"/>
    <property type="match status" value="1"/>
</dbReference>
<dbReference type="InterPro" id="IPR003593">
    <property type="entry name" value="AAA+_ATPase"/>
</dbReference>
<evidence type="ECO:0000313" key="4">
    <source>
        <dbReference type="EMBL" id="KKW93144.1"/>
    </source>
</evidence>
<dbReference type="RefSeq" id="WP_046761609.1">
    <property type="nucleotide sequence ID" value="NZ_LBIC01000001.1"/>
</dbReference>
<dbReference type="GO" id="GO:0005524">
    <property type="term" value="F:ATP binding"/>
    <property type="evidence" value="ECO:0007669"/>
    <property type="project" value="UniProtKB-KW"/>
</dbReference>
<proteinExistence type="predicted"/>
<accession>A0A0M3AX17</accession>
<dbReference type="InterPro" id="IPR017871">
    <property type="entry name" value="ABC_transporter-like_CS"/>
</dbReference>
<evidence type="ECO:0000256" key="2">
    <source>
        <dbReference type="ARBA" id="ARBA00022840"/>
    </source>
</evidence>
<keyword evidence="2 4" id="KW-0067">ATP-binding</keyword>
<keyword evidence="5" id="KW-1185">Reference proteome</keyword>
<dbReference type="PANTHER" id="PTHR43514">
    <property type="entry name" value="ABC TRANSPORTER I FAMILY MEMBER 10"/>
    <property type="match status" value="1"/>
</dbReference>
<sequence length="202" mass="22330">MSFDIDLDHRIGDRRIMLQCRSDAGLVALYAPSGAGKTSILNMVAGIITPDQGRIAVAGETLFDSEAGIDLPPERRRAGYIFQDGRLFPHMRVRANLLYGHHGEPPMPFESVLGFLGIGHLLDRWPATLSGGEAQRVAIGRALLSGPNFLLMDEPLSSLDPSRREDILSVIERMKHDLAMPILYVSHDRAEVERLADRIIPL</sequence>
<dbReference type="InterPro" id="IPR003439">
    <property type="entry name" value="ABC_transporter-like_ATP-bd"/>
</dbReference>
<dbReference type="EMBL" id="LBIC01000001">
    <property type="protein sequence ID" value="KKW93144.1"/>
    <property type="molecule type" value="Genomic_DNA"/>
</dbReference>
<dbReference type="SMART" id="SM00382">
    <property type="entry name" value="AAA"/>
    <property type="match status" value="1"/>
</dbReference>
<dbReference type="AlphaFoldDB" id="A0A0M3AX17"/>